<evidence type="ECO:0000313" key="1">
    <source>
        <dbReference type="EMBL" id="KAK7267383.1"/>
    </source>
</evidence>
<evidence type="ECO:0000313" key="2">
    <source>
        <dbReference type="Proteomes" id="UP001372338"/>
    </source>
</evidence>
<gene>
    <name evidence="1" type="ORF">RIF29_20055</name>
</gene>
<keyword evidence="2" id="KW-1185">Reference proteome</keyword>
<comment type="caution">
    <text evidence="1">The sequence shown here is derived from an EMBL/GenBank/DDBJ whole genome shotgun (WGS) entry which is preliminary data.</text>
</comment>
<reference evidence="1 2" key="1">
    <citation type="submission" date="2024-01" db="EMBL/GenBank/DDBJ databases">
        <title>The genomes of 5 underutilized Papilionoideae crops provide insights into root nodulation and disease resistanc.</title>
        <authorList>
            <person name="Yuan L."/>
        </authorList>
    </citation>
    <scope>NUCLEOTIDE SEQUENCE [LARGE SCALE GENOMIC DNA]</scope>
    <source>
        <strain evidence="1">ZHUSHIDOU_FW_LH</strain>
        <tissue evidence="1">Leaf</tissue>
    </source>
</reference>
<organism evidence="1 2">
    <name type="scientific">Crotalaria pallida</name>
    <name type="common">Smooth rattlebox</name>
    <name type="synonym">Crotalaria striata</name>
    <dbReference type="NCBI Taxonomy" id="3830"/>
    <lineage>
        <taxon>Eukaryota</taxon>
        <taxon>Viridiplantae</taxon>
        <taxon>Streptophyta</taxon>
        <taxon>Embryophyta</taxon>
        <taxon>Tracheophyta</taxon>
        <taxon>Spermatophyta</taxon>
        <taxon>Magnoliopsida</taxon>
        <taxon>eudicotyledons</taxon>
        <taxon>Gunneridae</taxon>
        <taxon>Pentapetalae</taxon>
        <taxon>rosids</taxon>
        <taxon>fabids</taxon>
        <taxon>Fabales</taxon>
        <taxon>Fabaceae</taxon>
        <taxon>Papilionoideae</taxon>
        <taxon>50 kb inversion clade</taxon>
        <taxon>genistoids sensu lato</taxon>
        <taxon>core genistoids</taxon>
        <taxon>Crotalarieae</taxon>
        <taxon>Crotalaria</taxon>
    </lineage>
</organism>
<dbReference type="EMBL" id="JAYWIO010000004">
    <property type="protein sequence ID" value="KAK7267383.1"/>
    <property type="molecule type" value="Genomic_DNA"/>
</dbReference>
<sequence length="101" mass="10991">MSRGEGRAEAFVRRPKFAGIDNDVVEPVSVTMVWWTCMQPSRAQIRCGVIETFSFISNKDAAKMGHVLNTRVGGHGDTRVIFITSLVANGKGAAKQGRSSH</sequence>
<name>A0AAN9I4N9_CROPI</name>
<protein>
    <submittedName>
        <fullName evidence="1">Uncharacterized protein</fullName>
    </submittedName>
</protein>
<dbReference type="Proteomes" id="UP001372338">
    <property type="component" value="Unassembled WGS sequence"/>
</dbReference>
<proteinExistence type="predicted"/>
<accession>A0AAN9I4N9</accession>
<dbReference type="AlphaFoldDB" id="A0AAN9I4N9"/>